<dbReference type="PROSITE" id="PS50042">
    <property type="entry name" value="CNMP_BINDING_3"/>
    <property type="match status" value="1"/>
</dbReference>
<evidence type="ECO:0000256" key="2">
    <source>
        <dbReference type="ARBA" id="ARBA00022490"/>
    </source>
</evidence>
<name>A0A660SCY6_UNCT6</name>
<accession>A0A660SCY6</accession>
<dbReference type="InterPro" id="IPR036291">
    <property type="entry name" value="NAD(P)-bd_dom_sf"/>
</dbReference>
<comment type="subcellular location">
    <subcellularLocation>
        <location evidence="13">Cytoplasm</location>
    </subcellularLocation>
</comment>
<dbReference type="NCBIfam" id="TIGR00036">
    <property type="entry name" value="dapB"/>
    <property type="match status" value="1"/>
</dbReference>
<dbReference type="PANTHER" id="PTHR20836:SF0">
    <property type="entry name" value="4-HYDROXY-TETRAHYDRODIPICOLINATE REDUCTASE 1, CHLOROPLASTIC-RELATED"/>
    <property type="match status" value="1"/>
</dbReference>
<dbReference type="GO" id="GO:0005737">
    <property type="term" value="C:cytoplasm"/>
    <property type="evidence" value="ECO:0007669"/>
    <property type="project" value="UniProtKB-SubCell"/>
</dbReference>
<comment type="function">
    <text evidence="13">Catalyzes the conversion of 4-hydroxy-tetrahydrodipicolinate (HTPA) to tetrahydrodipicolinate.</text>
</comment>
<dbReference type="Gene3D" id="3.30.360.10">
    <property type="entry name" value="Dihydrodipicolinate Reductase, domain 2"/>
    <property type="match status" value="1"/>
</dbReference>
<evidence type="ECO:0000256" key="12">
    <source>
        <dbReference type="ARBA" id="ARBA00049396"/>
    </source>
</evidence>
<proteinExistence type="inferred from homology"/>
<dbReference type="HAMAP" id="MF_00102">
    <property type="entry name" value="DapB"/>
    <property type="match status" value="1"/>
</dbReference>
<dbReference type="GO" id="GO:0009089">
    <property type="term" value="P:lysine biosynthetic process via diaminopimelate"/>
    <property type="evidence" value="ECO:0007669"/>
    <property type="project" value="UniProtKB-UniRule"/>
</dbReference>
<reference evidence="15 16" key="1">
    <citation type="submission" date="2018-06" db="EMBL/GenBank/DDBJ databases">
        <title>Extensive metabolic versatility and redundancy in microbially diverse, dynamic hydrothermal sediments.</title>
        <authorList>
            <person name="Dombrowski N."/>
            <person name="Teske A."/>
            <person name="Baker B.J."/>
        </authorList>
    </citation>
    <scope>NUCLEOTIDE SEQUENCE [LARGE SCALE GENOMIC DNA]</scope>
    <source>
        <strain evidence="15">B35_G9</strain>
    </source>
</reference>
<keyword evidence="7 13" id="KW-0520">NAD</keyword>
<keyword evidence="3 13" id="KW-0028">Amino-acid biosynthesis</keyword>
<dbReference type="FunFam" id="3.30.360.10:FF:000009">
    <property type="entry name" value="4-hydroxy-tetrahydrodipicolinate reductase"/>
    <property type="match status" value="1"/>
</dbReference>
<dbReference type="PANTHER" id="PTHR20836">
    <property type="entry name" value="DIHYDRODIPICOLINATE REDUCTASE"/>
    <property type="match status" value="1"/>
</dbReference>
<dbReference type="InterPro" id="IPR022663">
    <property type="entry name" value="DapB_C"/>
</dbReference>
<dbReference type="PROSITE" id="PS01298">
    <property type="entry name" value="DAPB"/>
    <property type="match status" value="1"/>
</dbReference>
<feature type="binding site" evidence="13">
    <location>
        <position position="35"/>
    </location>
    <ligand>
        <name>NADP(+)</name>
        <dbReference type="ChEBI" id="CHEBI:58349"/>
    </ligand>
</feature>
<dbReference type="GO" id="GO:0051287">
    <property type="term" value="F:NAD binding"/>
    <property type="evidence" value="ECO:0007669"/>
    <property type="project" value="UniProtKB-UniRule"/>
</dbReference>
<evidence type="ECO:0000256" key="11">
    <source>
        <dbReference type="ARBA" id="ARBA00049080"/>
    </source>
</evidence>
<feature type="binding site" evidence="13">
    <location>
        <begin position="122"/>
        <end position="125"/>
    </location>
    <ligand>
        <name>NAD(+)</name>
        <dbReference type="ChEBI" id="CHEBI:57540"/>
    </ligand>
</feature>
<comment type="caution">
    <text evidence="15">The sequence shown here is derived from an EMBL/GenBank/DDBJ whole genome shotgun (WGS) entry which is preliminary data.</text>
</comment>
<feature type="binding site" evidence="13">
    <location>
        <begin position="98"/>
        <end position="100"/>
    </location>
    <ligand>
        <name>NAD(+)</name>
        <dbReference type="ChEBI" id="CHEBI:57540"/>
    </ligand>
</feature>
<dbReference type="InterPro" id="IPR000846">
    <property type="entry name" value="DapB_N"/>
</dbReference>
<keyword evidence="6 13" id="KW-0560">Oxidoreductase</keyword>
<keyword evidence="8 13" id="KW-0457">Lysine biosynthesis</keyword>
<dbReference type="SUPFAM" id="SSF55347">
    <property type="entry name" value="Glyceraldehyde-3-phosphate dehydrogenase-like, C-terminal domain"/>
    <property type="match status" value="1"/>
</dbReference>
<protein>
    <recommendedName>
        <fullName evidence="10 13">4-hydroxy-tetrahydrodipicolinate reductase</fullName>
        <shortName evidence="13">HTPA reductase</shortName>
        <ecNumber evidence="10 13">1.17.1.8</ecNumber>
    </recommendedName>
</protein>
<dbReference type="EC" id="1.17.1.8" evidence="10 13"/>
<dbReference type="AlphaFoldDB" id="A0A660SCY6"/>
<feature type="domain" description="Cyclic nucleotide-binding" evidence="14">
    <location>
        <begin position="183"/>
        <end position="220"/>
    </location>
</feature>
<dbReference type="InterPro" id="IPR022664">
    <property type="entry name" value="DapB_N_CS"/>
</dbReference>
<evidence type="ECO:0000256" key="10">
    <source>
        <dbReference type="ARBA" id="ARBA00038983"/>
    </source>
</evidence>
<evidence type="ECO:0000259" key="14">
    <source>
        <dbReference type="PROSITE" id="PS50042"/>
    </source>
</evidence>
<dbReference type="SUPFAM" id="SSF51735">
    <property type="entry name" value="NAD(P)-binding Rossmann-fold domains"/>
    <property type="match status" value="1"/>
</dbReference>
<dbReference type="EMBL" id="QNBC01000004">
    <property type="protein sequence ID" value="RKX68046.1"/>
    <property type="molecule type" value="Genomic_DNA"/>
</dbReference>
<dbReference type="CDD" id="cd02274">
    <property type="entry name" value="DHDPR_N"/>
    <property type="match status" value="1"/>
</dbReference>
<evidence type="ECO:0000313" key="15">
    <source>
        <dbReference type="EMBL" id="RKX68046.1"/>
    </source>
</evidence>
<dbReference type="GO" id="GO:0016726">
    <property type="term" value="F:oxidoreductase activity, acting on CH or CH2 groups, NAD or NADP as acceptor"/>
    <property type="evidence" value="ECO:0007669"/>
    <property type="project" value="UniProtKB-UniRule"/>
</dbReference>
<evidence type="ECO:0000256" key="3">
    <source>
        <dbReference type="ARBA" id="ARBA00022605"/>
    </source>
</evidence>
<dbReference type="PIRSF" id="PIRSF000161">
    <property type="entry name" value="DHPR"/>
    <property type="match status" value="1"/>
</dbReference>
<feature type="active site" description="Proton donor/acceptor" evidence="13">
    <location>
        <position position="154"/>
    </location>
</feature>
<evidence type="ECO:0000256" key="4">
    <source>
        <dbReference type="ARBA" id="ARBA00022857"/>
    </source>
</evidence>
<keyword evidence="2 13" id="KW-0963">Cytoplasm</keyword>
<comment type="catalytic activity">
    <reaction evidence="11 13">
        <text>(S)-2,3,4,5-tetrahydrodipicolinate + NADP(+) + H2O = (2S,4S)-4-hydroxy-2,3,4,5-tetrahydrodipicolinate + NADPH + H(+)</text>
        <dbReference type="Rhea" id="RHEA:35331"/>
        <dbReference type="ChEBI" id="CHEBI:15377"/>
        <dbReference type="ChEBI" id="CHEBI:15378"/>
        <dbReference type="ChEBI" id="CHEBI:16845"/>
        <dbReference type="ChEBI" id="CHEBI:57783"/>
        <dbReference type="ChEBI" id="CHEBI:58349"/>
        <dbReference type="ChEBI" id="CHEBI:67139"/>
        <dbReference type="EC" id="1.17.1.8"/>
    </reaction>
</comment>
<evidence type="ECO:0000256" key="6">
    <source>
        <dbReference type="ARBA" id="ARBA00023002"/>
    </source>
</evidence>
<evidence type="ECO:0000256" key="8">
    <source>
        <dbReference type="ARBA" id="ARBA00023154"/>
    </source>
</evidence>
<comment type="caution">
    <text evidence="13">Was originally thought to be a dihydrodipicolinate reductase (DHDPR), catalyzing the conversion of dihydrodipicolinate to tetrahydrodipicolinate. However, it was shown in E.coli that the substrate of the enzymatic reaction is not dihydrodipicolinate (DHDP) but in fact (2S,4S)-4-hydroxy-2,3,4,5-tetrahydrodipicolinic acid (HTPA), the product released by the DapA-catalyzed reaction.</text>
</comment>
<organism evidence="15 16">
    <name type="scientific">candidate division TA06 bacterium</name>
    <dbReference type="NCBI Taxonomy" id="2250710"/>
    <lineage>
        <taxon>Bacteria</taxon>
        <taxon>Bacteria division TA06</taxon>
    </lineage>
</organism>
<feature type="binding site" evidence="13">
    <location>
        <begin position="164"/>
        <end position="165"/>
    </location>
    <ligand>
        <name>(S)-2,3,4,5-tetrahydrodipicolinate</name>
        <dbReference type="ChEBI" id="CHEBI:16845"/>
    </ligand>
</feature>
<comment type="pathway">
    <text evidence="9 13">Amino-acid biosynthesis; L-lysine biosynthesis via DAP pathway; (S)-tetrahydrodipicolinate from L-aspartate: step 4/4.</text>
</comment>
<gene>
    <name evidence="13" type="primary">dapB</name>
    <name evidence="15" type="ORF">DRP44_00625</name>
</gene>
<comment type="similarity">
    <text evidence="1 13">Belongs to the DapB family.</text>
</comment>
<comment type="subunit">
    <text evidence="13">Homotetramer.</text>
</comment>
<dbReference type="GO" id="GO:0008839">
    <property type="term" value="F:4-hydroxy-tetrahydrodipicolinate reductase"/>
    <property type="evidence" value="ECO:0007669"/>
    <property type="project" value="UniProtKB-UniRule"/>
</dbReference>
<dbReference type="GO" id="GO:0019877">
    <property type="term" value="P:diaminopimelate biosynthetic process"/>
    <property type="evidence" value="ECO:0007669"/>
    <property type="project" value="UniProtKB-UniRule"/>
</dbReference>
<dbReference type="Pfam" id="PF01113">
    <property type="entry name" value="DapB_N"/>
    <property type="match status" value="1"/>
</dbReference>
<keyword evidence="4 13" id="KW-0521">NADP</keyword>
<feature type="binding site" evidence="13">
    <location>
        <position position="155"/>
    </location>
    <ligand>
        <name>(S)-2,3,4,5-tetrahydrodipicolinate</name>
        <dbReference type="ChEBI" id="CHEBI:16845"/>
    </ligand>
</feature>
<evidence type="ECO:0000256" key="1">
    <source>
        <dbReference type="ARBA" id="ARBA00006642"/>
    </source>
</evidence>
<comment type="catalytic activity">
    <reaction evidence="12 13">
        <text>(S)-2,3,4,5-tetrahydrodipicolinate + NAD(+) + H2O = (2S,4S)-4-hydroxy-2,3,4,5-tetrahydrodipicolinate + NADH + H(+)</text>
        <dbReference type="Rhea" id="RHEA:35323"/>
        <dbReference type="ChEBI" id="CHEBI:15377"/>
        <dbReference type="ChEBI" id="CHEBI:15378"/>
        <dbReference type="ChEBI" id="CHEBI:16845"/>
        <dbReference type="ChEBI" id="CHEBI:57540"/>
        <dbReference type="ChEBI" id="CHEBI:57945"/>
        <dbReference type="ChEBI" id="CHEBI:67139"/>
        <dbReference type="EC" id="1.17.1.8"/>
    </reaction>
</comment>
<evidence type="ECO:0000256" key="7">
    <source>
        <dbReference type="ARBA" id="ARBA00023027"/>
    </source>
</evidence>
<evidence type="ECO:0000313" key="16">
    <source>
        <dbReference type="Proteomes" id="UP000282321"/>
    </source>
</evidence>
<dbReference type="InterPro" id="IPR023940">
    <property type="entry name" value="DHDPR_bac"/>
</dbReference>
<evidence type="ECO:0000256" key="9">
    <source>
        <dbReference type="ARBA" id="ARBA00037922"/>
    </source>
</evidence>
<dbReference type="Pfam" id="PF05173">
    <property type="entry name" value="DapB_C"/>
    <property type="match status" value="1"/>
</dbReference>
<evidence type="ECO:0000256" key="13">
    <source>
        <dbReference type="HAMAP-Rule" id="MF_00102"/>
    </source>
</evidence>
<feature type="binding site" evidence="13">
    <location>
        <position position="34"/>
    </location>
    <ligand>
        <name>NAD(+)</name>
        <dbReference type="ChEBI" id="CHEBI:57540"/>
    </ligand>
</feature>
<dbReference type="UniPathway" id="UPA00034">
    <property type="reaction ID" value="UER00018"/>
</dbReference>
<feature type="binding site" evidence="13">
    <location>
        <begin position="8"/>
        <end position="13"/>
    </location>
    <ligand>
        <name>NAD(+)</name>
        <dbReference type="ChEBI" id="CHEBI:57540"/>
    </ligand>
</feature>
<evidence type="ECO:0000256" key="5">
    <source>
        <dbReference type="ARBA" id="ARBA00022915"/>
    </source>
</evidence>
<dbReference type="Proteomes" id="UP000282321">
    <property type="component" value="Unassembled WGS sequence"/>
</dbReference>
<sequence length="263" mass="29171">MIRILLLGALGKMGRQIAISAKQCDDIVITKMVDKIGQNSGGVYSQVTGITGYDMEILDDTDSHLFANSDCVVEFTQHDATVRHVKRAKEYGIPYVIGTTGFNKVEQQAISDAAEKMPIFISANMSRGINVINLLLNKFVENFKEYDVELWELHHRNKKDAPSGTAMMLANTIRDSNPEEMKIVLGRTGVNSKREKNEISVSSIRGGDIFGEHHILFAGNGENIEIVHRATNRAVFANGALDAVRFIVKKQKGIFGFNDMLKV</sequence>
<keyword evidence="5 13" id="KW-0220">Diaminopimelate biosynthesis</keyword>
<dbReference type="Gene3D" id="3.40.50.720">
    <property type="entry name" value="NAD(P)-binding Rossmann-like Domain"/>
    <property type="match status" value="1"/>
</dbReference>
<dbReference type="InterPro" id="IPR000595">
    <property type="entry name" value="cNMP-bd_dom"/>
</dbReference>
<feature type="active site" description="Proton donor" evidence="13">
    <location>
        <position position="158"/>
    </location>
</feature>
<dbReference type="GO" id="GO:0050661">
    <property type="term" value="F:NADP binding"/>
    <property type="evidence" value="ECO:0007669"/>
    <property type="project" value="UniProtKB-UniRule"/>
</dbReference>